<dbReference type="InterPro" id="IPR002173">
    <property type="entry name" value="Carboh/pur_kinase_PfkB_CS"/>
</dbReference>
<feature type="domain" description="Carbohydrate kinase PfkB" evidence="12">
    <location>
        <begin position="28"/>
        <end position="340"/>
    </location>
</feature>
<dbReference type="CTD" id="39479"/>
<feature type="active site" description="Proton acceptor" evidence="10">
    <location>
        <position position="301"/>
    </location>
</feature>
<dbReference type="PANTHER" id="PTHR45769:SF3">
    <property type="entry name" value="ADENOSINE KINASE"/>
    <property type="match status" value="1"/>
</dbReference>
<dbReference type="FunFam" id="3.30.1110.10:FF:000001">
    <property type="entry name" value="Adenosine kinase a"/>
    <property type="match status" value="1"/>
</dbReference>
<evidence type="ECO:0000256" key="2">
    <source>
        <dbReference type="ARBA" id="ARBA00010688"/>
    </source>
</evidence>
<comment type="subunit">
    <text evidence="11">Monomer.</text>
</comment>
<keyword evidence="14" id="KW-1185">Reference proteome</keyword>
<protein>
    <recommendedName>
        <fullName evidence="3 11">Adenosine kinase</fullName>
        <shortName evidence="11">AK</shortName>
        <ecNumber evidence="3 11">2.7.1.20</ecNumber>
    </recommendedName>
    <alternativeName>
        <fullName evidence="11">Adenosine 5'-phosphotransferase</fullName>
    </alternativeName>
</protein>
<dbReference type="OrthoDB" id="432447at2759"/>
<dbReference type="KEGG" id="clec:106668639"/>
<evidence type="ECO:0000256" key="7">
    <source>
        <dbReference type="ARBA" id="ARBA00022777"/>
    </source>
</evidence>
<evidence type="ECO:0000256" key="1">
    <source>
        <dbReference type="ARBA" id="ARBA00004801"/>
    </source>
</evidence>
<dbReference type="CDD" id="cd01168">
    <property type="entry name" value="adenosine_kinase"/>
    <property type="match status" value="1"/>
</dbReference>
<dbReference type="InterPro" id="IPR011611">
    <property type="entry name" value="PfkB_dom"/>
</dbReference>
<accession>A0A8I6RXA8</accession>
<evidence type="ECO:0000256" key="5">
    <source>
        <dbReference type="ARBA" id="ARBA00022726"/>
    </source>
</evidence>
<evidence type="ECO:0000256" key="9">
    <source>
        <dbReference type="ARBA" id="ARBA00022842"/>
    </source>
</evidence>
<evidence type="ECO:0000259" key="12">
    <source>
        <dbReference type="Pfam" id="PF00294"/>
    </source>
</evidence>
<keyword evidence="6 11" id="KW-0547">Nucleotide-binding</keyword>
<dbReference type="PROSITE" id="PS00584">
    <property type="entry name" value="PFKB_KINASES_2"/>
    <property type="match status" value="1"/>
</dbReference>
<evidence type="ECO:0000313" key="14">
    <source>
        <dbReference type="Proteomes" id="UP000494040"/>
    </source>
</evidence>
<dbReference type="GO" id="GO:0005634">
    <property type="term" value="C:nucleus"/>
    <property type="evidence" value="ECO:0007669"/>
    <property type="project" value="UniProtKB-SubCell"/>
</dbReference>
<proteinExistence type="inferred from homology"/>
<dbReference type="GO" id="GO:0004001">
    <property type="term" value="F:adenosine kinase activity"/>
    <property type="evidence" value="ECO:0007669"/>
    <property type="project" value="UniProtKB-UniRule"/>
</dbReference>
<dbReference type="Gene3D" id="3.30.1110.10">
    <property type="match status" value="1"/>
</dbReference>
<comment type="subcellular location">
    <subcellularLocation>
        <location evidence="11">Nucleus</location>
    </subcellularLocation>
</comment>
<dbReference type="GeneID" id="106668639"/>
<dbReference type="RefSeq" id="XP_014253056.1">
    <property type="nucleotide sequence ID" value="XM_014397570.2"/>
</dbReference>
<dbReference type="UniPathway" id="UPA00588">
    <property type="reaction ID" value="UER00659"/>
</dbReference>
<dbReference type="InterPro" id="IPR029056">
    <property type="entry name" value="Ribokinase-like"/>
</dbReference>
<dbReference type="GO" id="GO:0044209">
    <property type="term" value="P:AMP salvage"/>
    <property type="evidence" value="ECO:0007669"/>
    <property type="project" value="UniProtKB-UniRule"/>
</dbReference>
<dbReference type="EnsemblMetazoa" id="XM_014397570.2">
    <property type="protein sequence ID" value="XP_014253056.1"/>
    <property type="gene ID" value="LOC106668639"/>
</dbReference>
<comment type="pathway">
    <text evidence="1 11">Purine metabolism; AMP biosynthesis via salvage pathway; AMP from adenosine: step 1/1.</text>
</comment>
<keyword evidence="11" id="KW-0539">Nucleus</keyword>
<dbReference type="EC" id="2.7.1.20" evidence="3 11"/>
<dbReference type="GO" id="GO:0005829">
    <property type="term" value="C:cytosol"/>
    <property type="evidence" value="ECO:0007669"/>
    <property type="project" value="TreeGrafter"/>
</dbReference>
<dbReference type="GO" id="GO:0005524">
    <property type="term" value="F:ATP binding"/>
    <property type="evidence" value="ECO:0007669"/>
    <property type="project" value="UniProtKB-UniRule"/>
</dbReference>
<dbReference type="SUPFAM" id="SSF53613">
    <property type="entry name" value="Ribokinase-like"/>
    <property type="match status" value="1"/>
</dbReference>
<evidence type="ECO:0000313" key="13">
    <source>
        <dbReference type="EnsemblMetazoa" id="XP_014253056.1"/>
    </source>
</evidence>
<dbReference type="Pfam" id="PF00294">
    <property type="entry name" value="PfkB"/>
    <property type="match status" value="1"/>
</dbReference>
<keyword evidence="9 11" id="KW-0460">Magnesium</keyword>
<dbReference type="PRINTS" id="PR00989">
    <property type="entry name" value="ADENOKINASE"/>
</dbReference>
<keyword evidence="4 11" id="KW-0808">Transferase</keyword>
<evidence type="ECO:0000256" key="8">
    <source>
        <dbReference type="ARBA" id="ARBA00022840"/>
    </source>
</evidence>
<dbReference type="FunFam" id="3.40.1190.20:FF:000014">
    <property type="entry name" value="ADO1p Adenosine kinase"/>
    <property type="match status" value="1"/>
</dbReference>
<evidence type="ECO:0000256" key="4">
    <source>
        <dbReference type="ARBA" id="ARBA00022679"/>
    </source>
</evidence>
<dbReference type="AlphaFoldDB" id="A0A8I6RXA8"/>
<comment type="cofactor">
    <cofactor evidence="11">
        <name>Mg(2+)</name>
        <dbReference type="ChEBI" id="CHEBI:18420"/>
    </cofactor>
    <text evidence="11">Binds 3 Mg(2+) ions per subunit.</text>
</comment>
<keyword evidence="5 11" id="KW-0660">Purine salvage</keyword>
<dbReference type="GO" id="GO:0006144">
    <property type="term" value="P:purine nucleobase metabolic process"/>
    <property type="evidence" value="ECO:0007669"/>
    <property type="project" value="TreeGrafter"/>
</dbReference>
<comment type="similarity">
    <text evidence="2 11">Belongs to the carbohydrate kinase PfkB family.</text>
</comment>
<dbReference type="PANTHER" id="PTHR45769">
    <property type="entry name" value="ADENOSINE KINASE"/>
    <property type="match status" value="1"/>
</dbReference>
<dbReference type="InterPro" id="IPR001805">
    <property type="entry name" value="Adenokinase"/>
</dbReference>
<reference evidence="13" key="1">
    <citation type="submission" date="2022-01" db="UniProtKB">
        <authorList>
            <consortium name="EnsemblMetazoa"/>
        </authorList>
    </citation>
    <scope>IDENTIFICATION</scope>
</reference>
<comment type="function">
    <text evidence="11">ATP dependent phosphorylation of adenosine and other related nucleoside analogs to monophosphate derivatives.</text>
</comment>
<evidence type="ECO:0000256" key="10">
    <source>
        <dbReference type="PIRSR" id="PIRSR601805-1"/>
    </source>
</evidence>
<dbReference type="OMA" id="RTMCTYL"/>
<evidence type="ECO:0000256" key="3">
    <source>
        <dbReference type="ARBA" id="ARBA00012119"/>
    </source>
</evidence>
<organism evidence="13 14">
    <name type="scientific">Cimex lectularius</name>
    <name type="common">Bed bug</name>
    <name type="synonym">Acanthia lectularia</name>
    <dbReference type="NCBI Taxonomy" id="79782"/>
    <lineage>
        <taxon>Eukaryota</taxon>
        <taxon>Metazoa</taxon>
        <taxon>Ecdysozoa</taxon>
        <taxon>Arthropoda</taxon>
        <taxon>Hexapoda</taxon>
        <taxon>Insecta</taxon>
        <taxon>Pterygota</taxon>
        <taxon>Neoptera</taxon>
        <taxon>Paraneoptera</taxon>
        <taxon>Hemiptera</taxon>
        <taxon>Heteroptera</taxon>
        <taxon>Panheteroptera</taxon>
        <taxon>Cimicomorpha</taxon>
        <taxon>Cimicidae</taxon>
        <taxon>Cimex</taxon>
    </lineage>
</organism>
<dbReference type="Proteomes" id="UP000494040">
    <property type="component" value="Unassembled WGS sequence"/>
</dbReference>
<comment type="catalytic activity">
    <reaction evidence="11">
        <text>adenosine + ATP = AMP + ADP + H(+)</text>
        <dbReference type="Rhea" id="RHEA:20824"/>
        <dbReference type="ChEBI" id="CHEBI:15378"/>
        <dbReference type="ChEBI" id="CHEBI:16335"/>
        <dbReference type="ChEBI" id="CHEBI:30616"/>
        <dbReference type="ChEBI" id="CHEBI:456215"/>
        <dbReference type="ChEBI" id="CHEBI:456216"/>
        <dbReference type="EC" id="2.7.1.20"/>
    </reaction>
</comment>
<keyword evidence="7 11" id="KW-0418">Kinase</keyword>
<dbReference type="GO" id="GO:0006166">
    <property type="term" value="P:purine ribonucleoside salvage"/>
    <property type="evidence" value="ECO:0007669"/>
    <property type="project" value="UniProtKB-KW"/>
</dbReference>
<keyword evidence="8 11" id="KW-0067">ATP-binding</keyword>
<name>A0A8I6RXA8_CIMLE</name>
<dbReference type="Gene3D" id="3.40.1190.20">
    <property type="match status" value="1"/>
</dbReference>
<evidence type="ECO:0000256" key="11">
    <source>
        <dbReference type="RuleBase" id="RU368116"/>
    </source>
</evidence>
<evidence type="ECO:0000256" key="6">
    <source>
        <dbReference type="ARBA" id="ARBA00022741"/>
    </source>
</evidence>
<sequence length="347" mass="38254">METLSKDGMVIAVGNPLLDITAPVDEKFLSKYGLKPNDAILATEKHLSLYKELAKLNNVEYTAGGSSQNSLRVAQWILQRPNTCVYLGCVGEDDNCKILAKKATHDGVKVLYQHTDKRPTGTCAVLISDNGHNRSLVANLAASECFTKDHLESKEVKHYISHAEIYYSSGFFLTVSIDTILELAHLTHKREKMFLLNLSAPFLATHFKNQMMQVFPYVDIVFGNETEALAFANAHNFETEDVKNIAKKMAELPKQNQNRERVVVITQGPDVVILVEAGKVKEFPVKKLDKSQIIDTNGAGDAFVGGFLAELVKGSTYDKCVNCGIWAASKVIQTSGVNLSGKPEFSK</sequence>